<reference evidence="5 6" key="1">
    <citation type="submission" date="2009-06" db="EMBL/GenBank/DDBJ databases">
        <title>Complete sequence of Desulfovibrio salexigens DSM 2638.</title>
        <authorList>
            <consortium name="US DOE Joint Genome Institute"/>
            <person name="Lucas S."/>
            <person name="Copeland A."/>
            <person name="Lapidus A."/>
            <person name="Glavina del Rio T."/>
            <person name="Tice H."/>
            <person name="Bruce D."/>
            <person name="Goodwin L."/>
            <person name="Pitluck S."/>
            <person name="Munk A.C."/>
            <person name="Brettin T."/>
            <person name="Detter J.C."/>
            <person name="Han C."/>
            <person name="Tapia R."/>
            <person name="Larimer F."/>
            <person name="Land M."/>
            <person name="Hauser L."/>
            <person name="Kyrpides N."/>
            <person name="Anderson I."/>
            <person name="Wall J.D."/>
            <person name="Arkin A.P."/>
            <person name="Dehal P."/>
            <person name="Chivian D."/>
            <person name="Giles B."/>
            <person name="Hazen T.C."/>
        </authorList>
    </citation>
    <scope>NUCLEOTIDE SEQUENCE [LARGE SCALE GENOMIC DNA]</scope>
    <source>
        <strain evidence="6">ATCC 14822 / DSM 2638 / NCIMB 8403 / VKM B-1763</strain>
    </source>
</reference>
<dbReference type="Pfam" id="PF00465">
    <property type="entry name" value="Fe-ADH"/>
    <property type="match status" value="1"/>
</dbReference>
<dbReference type="SUPFAM" id="SSF56796">
    <property type="entry name" value="Dehydroquinate synthase-like"/>
    <property type="match status" value="1"/>
</dbReference>
<feature type="domain" description="Fe-containing alcohol dehydrogenase-like C-terminal" evidence="4">
    <location>
        <begin position="192"/>
        <end position="359"/>
    </location>
</feature>
<evidence type="ECO:0000256" key="1">
    <source>
        <dbReference type="ARBA" id="ARBA00007358"/>
    </source>
</evidence>
<dbReference type="InterPro" id="IPR056798">
    <property type="entry name" value="ADH_Fe_C"/>
</dbReference>
<dbReference type="FunFam" id="3.40.50.1970:FF:000003">
    <property type="entry name" value="Alcohol dehydrogenase, iron-containing"/>
    <property type="match status" value="1"/>
</dbReference>
<evidence type="ECO:0000313" key="5">
    <source>
        <dbReference type="EMBL" id="ACS80327.1"/>
    </source>
</evidence>
<dbReference type="PANTHER" id="PTHR43633:SF1">
    <property type="entry name" value="ALCOHOL DEHYDROGENASE YQHD"/>
    <property type="match status" value="1"/>
</dbReference>
<evidence type="ECO:0000313" key="6">
    <source>
        <dbReference type="Proteomes" id="UP000002601"/>
    </source>
</evidence>
<dbReference type="GO" id="GO:1990362">
    <property type="term" value="F:butanol dehydrogenase (NAD+) activity"/>
    <property type="evidence" value="ECO:0007669"/>
    <property type="project" value="InterPro"/>
</dbReference>
<dbReference type="GO" id="GO:1990002">
    <property type="term" value="F:methylglyoxal reductase (NADPH) (acetol producing) activity"/>
    <property type="evidence" value="ECO:0007669"/>
    <property type="project" value="TreeGrafter"/>
</dbReference>
<accession>C6BWP7</accession>
<evidence type="ECO:0000256" key="2">
    <source>
        <dbReference type="ARBA" id="ARBA00023002"/>
    </source>
</evidence>
<evidence type="ECO:0000259" key="4">
    <source>
        <dbReference type="Pfam" id="PF25137"/>
    </source>
</evidence>
<dbReference type="CDD" id="cd08187">
    <property type="entry name" value="BDH"/>
    <property type="match status" value="1"/>
</dbReference>
<keyword evidence="2" id="KW-0560">Oxidoreductase</keyword>
<dbReference type="EMBL" id="CP001649">
    <property type="protein sequence ID" value="ACS80327.1"/>
    <property type="molecule type" value="Genomic_DNA"/>
</dbReference>
<sequence>MLNFSFYNPTNIVFGEGQLQELDNLVPKDAKVLITYGGGSAKKTGLLDRVNAELAKSGRTVVEFGGIPANPKFEVLMDAIKIVRDEQIDFILAVGGGSVIDGTKFIALAAPAKAYEGREKELMHFGFTPVPVDSAVPFGTVLTLPATGSEMNNGAVISDGEDKLPVFSTHTFPKFSILDPKITFTLPKTQVANGVVDTFIHTIEQYLTYPVEGRFQDRTAEGILQTLIEIGETTVNEPENYDARANLVWCSTMALNGLIGAGVPQDWTTHMIGHELTALTGLDHAKTLAVMQLANWKVRRTEKREKLIQYAERVWDIREGDDDARIDQAIAKTEEFFNCIGMATRLSDYEIGPDIVDRVVAGLEKHGMTKLSERGDVTPEISRKMLETAL</sequence>
<dbReference type="KEGG" id="dsa:Desal_2271"/>
<dbReference type="PANTHER" id="PTHR43633">
    <property type="entry name" value="ALCOHOL DEHYDROGENASE YQHD"/>
    <property type="match status" value="1"/>
</dbReference>
<dbReference type="Pfam" id="PF25137">
    <property type="entry name" value="ADH_Fe_C"/>
    <property type="match status" value="1"/>
</dbReference>
<dbReference type="AlphaFoldDB" id="C6BWP7"/>
<dbReference type="PROSITE" id="PS00060">
    <property type="entry name" value="ADH_IRON_2"/>
    <property type="match status" value="1"/>
</dbReference>
<dbReference type="eggNOG" id="COG1979">
    <property type="taxonomic scope" value="Bacteria"/>
</dbReference>
<dbReference type="RefSeq" id="WP_015852143.1">
    <property type="nucleotide sequence ID" value="NC_012881.1"/>
</dbReference>
<dbReference type="Gene3D" id="1.20.1090.10">
    <property type="entry name" value="Dehydroquinate synthase-like - alpha domain"/>
    <property type="match status" value="1"/>
</dbReference>
<feature type="domain" description="Alcohol dehydrogenase iron-type/glycerol dehydrogenase GldA" evidence="3">
    <location>
        <begin position="9"/>
        <end position="180"/>
    </location>
</feature>
<evidence type="ECO:0000259" key="3">
    <source>
        <dbReference type="Pfam" id="PF00465"/>
    </source>
</evidence>
<dbReference type="InterPro" id="IPR001670">
    <property type="entry name" value="ADH_Fe/GldA"/>
</dbReference>
<dbReference type="PROSITE" id="PS00913">
    <property type="entry name" value="ADH_IRON_1"/>
    <property type="match status" value="1"/>
</dbReference>
<dbReference type="GO" id="GO:0046872">
    <property type="term" value="F:metal ion binding"/>
    <property type="evidence" value="ECO:0007669"/>
    <property type="project" value="InterPro"/>
</dbReference>
<comment type="similarity">
    <text evidence="1">Belongs to the iron-containing alcohol dehydrogenase family.</text>
</comment>
<proteinExistence type="inferred from homology"/>
<name>C6BWP7_MARSD</name>
<dbReference type="Proteomes" id="UP000002601">
    <property type="component" value="Chromosome"/>
</dbReference>
<organism evidence="5 6">
    <name type="scientific">Maridesulfovibrio salexigens (strain ATCC 14822 / DSM 2638 / NCIMB 8403 / VKM B-1763)</name>
    <name type="common">Desulfovibrio salexigens</name>
    <dbReference type="NCBI Taxonomy" id="526222"/>
    <lineage>
        <taxon>Bacteria</taxon>
        <taxon>Pseudomonadati</taxon>
        <taxon>Thermodesulfobacteriota</taxon>
        <taxon>Desulfovibrionia</taxon>
        <taxon>Desulfovibrionales</taxon>
        <taxon>Desulfovibrionaceae</taxon>
        <taxon>Maridesulfovibrio</taxon>
    </lineage>
</organism>
<dbReference type="GO" id="GO:0005829">
    <property type="term" value="C:cytosol"/>
    <property type="evidence" value="ECO:0007669"/>
    <property type="project" value="TreeGrafter"/>
</dbReference>
<dbReference type="InterPro" id="IPR044731">
    <property type="entry name" value="BDH-like"/>
</dbReference>
<protein>
    <submittedName>
        <fullName evidence="5">Iron-containing alcohol dehydrogenase</fullName>
    </submittedName>
</protein>
<dbReference type="STRING" id="526222.Desal_2271"/>
<dbReference type="InterPro" id="IPR018211">
    <property type="entry name" value="ADH_Fe_CS"/>
</dbReference>
<dbReference type="GO" id="GO:0008106">
    <property type="term" value="F:alcohol dehydrogenase (NADP+) activity"/>
    <property type="evidence" value="ECO:0007669"/>
    <property type="project" value="TreeGrafter"/>
</dbReference>
<gene>
    <name evidence="5" type="ordered locus">Desal_2271</name>
</gene>
<dbReference type="OrthoDB" id="9778433at2"/>
<dbReference type="HOGENOM" id="CLU_007207_0_4_7"/>
<dbReference type="Gene3D" id="3.40.50.1970">
    <property type="match status" value="1"/>
</dbReference>
<keyword evidence="6" id="KW-1185">Reference proteome</keyword>